<gene>
    <name evidence="1" type="ORF">HPB47_016630</name>
</gene>
<protein>
    <submittedName>
        <fullName evidence="1">Uncharacterized protein</fullName>
    </submittedName>
</protein>
<sequence>MTAILIGTSAPPIGRESCEYGTFHPLQVSLPPSQEQSQRPPPPSLEHTFNVLATLIQQNPAFLEALNHFMAQFTPPPQAEHCPPQQVRQKEPRHRRPSTRSSARSRSPRSETNTQDDTTLSEEHRHIPDSDHSYTAQHNTEVPLQHGTSSPQAASQNMEGDDDQEWPLPGTTQRKRKRNPLTPEDAETSKPIPQPTQTVVLRSIGRKAVNAFTGQEIFDAVKQTGIQSNEQYTVRSNEKANAIAITTRDPLTLEKRLKVKEIRKSTEVHQLQPYKAMAGNECRGVLYLPGEGNEVTTESLQADIVCKSHKVVAARPMGPKGNTILVTFEGRVLPKKASYMSEVLNVREHRPRPLVCFRCHAIGHKVDVCPRDTARCGTCGSEHDGMEGCAQTPKCRNCGGAHVATSKDCPQRAIPSRRNNQKPTAGKDQGQEQPPPLPTAPAPPAHLGGWTSYAAQTTGSIQPKTPPAHQSQQAGMISNEAAWIKGLVAMGRHTILAGDFNARRHNGVPLVERIQLALKEARTEYQVKEDTPPLDLRLVKL</sequence>
<dbReference type="Proteomes" id="UP000805193">
    <property type="component" value="Unassembled WGS sequence"/>
</dbReference>
<comment type="caution">
    <text evidence="1">The sequence shown here is derived from an EMBL/GenBank/DDBJ whole genome shotgun (WGS) entry which is preliminary data.</text>
</comment>
<reference evidence="1 2" key="1">
    <citation type="journal article" date="2020" name="Cell">
        <title>Large-Scale Comparative Analyses of Tick Genomes Elucidate Their Genetic Diversity and Vector Capacities.</title>
        <authorList>
            <consortium name="Tick Genome and Microbiome Consortium (TIGMIC)"/>
            <person name="Jia N."/>
            <person name="Wang J."/>
            <person name="Shi W."/>
            <person name="Du L."/>
            <person name="Sun Y."/>
            <person name="Zhan W."/>
            <person name="Jiang J.F."/>
            <person name="Wang Q."/>
            <person name="Zhang B."/>
            <person name="Ji P."/>
            <person name="Bell-Sakyi L."/>
            <person name="Cui X.M."/>
            <person name="Yuan T.T."/>
            <person name="Jiang B.G."/>
            <person name="Yang W.F."/>
            <person name="Lam T.T."/>
            <person name="Chang Q.C."/>
            <person name="Ding S.J."/>
            <person name="Wang X.J."/>
            <person name="Zhu J.G."/>
            <person name="Ruan X.D."/>
            <person name="Zhao L."/>
            <person name="Wei J.T."/>
            <person name="Ye R.Z."/>
            <person name="Que T.C."/>
            <person name="Du C.H."/>
            <person name="Zhou Y.H."/>
            <person name="Cheng J.X."/>
            <person name="Dai P.F."/>
            <person name="Guo W.B."/>
            <person name="Han X.H."/>
            <person name="Huang E.J."/>
            <person name="Li L.F."/>
            <person name="Wei W."/>
            <person name="Gao Y.C."/>
            <person name="Liu J.Z."/>
            <person name="Shao H.Z."/>
            <person name="Wang X."/>
            <person name="Wang C.C."/>
            <person name="Yang T.C."/>
            <person name="Huo Q.B."/>
            <person name="Li W."/>
            <person name="Chen H.Y."/>
            <person name="Chen S.E."/>
            <person name="Zhou L.G."/>
            <person name="Ni X.B."/>
            <person name="Tian J.H."/>
            <person name="Sheng Y."/>
            <person name="Liu T."/>
            <person name="Pan Y.S."/>
            <person name="Xia L.Y."/>
            <person name="Li J."/>
            <person name="Zhao F."/>
            <person name="Cao W.C."/>
        </authorList>
    </citation>
    <scope>NUCLEOTIDE SEQUENCE [LARGE SCALE GENOMIC DNA]</scope>
    <source>
        <strain evidence="1">Iper-2018</strain>
    </source>
</reference>
<evidence type="ECO:0000313" key="2">
    <source>
        <dbReference type="Proteomes" id="UP000805193"/>
    </source>
</evidence>
<name>A0AC60QSU9_IXOPE</name>
<dbReference type="EMBL" id="JABSTQ010005367">
    <property type="protein sequence ID" value="KAG0439480.1"/>
    <property type="molecule type" value="Genomic_DNA"/>
</dbReference>
<proteinExistence type="predicted"/>
<organism evidence="1 2">
    <name type="scientific">Ixodes persulcatus</name>
    <name type="common">Taiga tick</name>
    <dbReference type="NCBI Taxonomy" id="34615"/>
    <lineage>
        <taxon>Eukaryota</taxon>
        <taxon>Metazoa</taxon>
        <taxon>Ecdysozoa</taxon>
        <taxon>Arthropoda</taxon>
        <taxon>Chelicerata</taxon>
        <taxon>Arachnida</taxon>
        <taxon>Acari</taxon>
        <taxon>Parasitiformes</taxon>
        <taxon>Ixodida</taxon>
        <taxon>Ixodoidea</taxon>
        <taxon>Ixodidae</taxon>
        <taxon>Ixodinae</taxon>
        <taxon>Ixodes</taxon>
    </lineage>
</organism>
<evidence type="ECO:0000313" key="1">
    <source>
        <dbReference type="EMBL" id="KAG0439480.1"/>
    </source>
</evidence>
<keyword evidence="2" id="KW-1185">Reference proteome</keyword>
<accession>A0AC60QSU9</accession>